<proteinExistence type="inferred from homology"/>
<evidence type="ECO:0000259" key="3">
    <source>
        <dbReference type="PROSITE" id="PS50878"/>
    </source>
</evidence>
<dbReference type="InterPro" id="IPR036397">
    <property type="entry name" value="RNaseH_sf"/>
</dbReference>
<dbReference type="GO" id="GO:0003676">
    <property type="term" value="F:nucleic acid binding"/>
    <property type="evidence" value="ECO:0007669"/>
    <property type="project" value="InterPro"/>
</dbReference>
<dbReference type="GO" id="GO:0006259">
    <property type="term" value="P:DNA metabolic process"/>
    <property type="evidence" value="ECO:0007669"/>
    <property type="project" value="UniProtKB-ARBA"/>
</dbReference>
<dbReference type="GeneID" id="108708161"/>
<evidence type="ECO:0000313" key="4">
    <source>
        <dbReference type="Proteomes" id="UP000186698"/>
    </source>
</evidence>
<dbReference type="InterPro" id="IPR000477">
    <property type="entry name" value="RT_dom"/>
</dbReference>
<dbReference type="CTD" id="108708161"/>
<dbReference type="Gene3D" id="3.10.10.10">
    <property type="entry name" value="HIV Type 1 Reverse Transcriptase, subunit A, domain 1"/>
    <property type="match status" value="1"/>
</dbReference>
<dbReference type="Gene3D" id="3.30.70.270">
    <property type="match status" value="1"/>
</dbReference>
<dbReference type="InterPro" id="IPR043502">
    <property type="entry name" value="DNA/RNA_pol_sf"/>
</dbReference>
<dbReference type="CDD" id="cd09275">
    <property type="entry name" value="RNase_HI_RT_DIRS1"/>
    <property type="match status" value="1"/>
</dbReference>
<dbReference type="Proteomes" id="UP000186698">
    <property type="component" value="Chromosome 2L"/>
</dbReference>
<dbReference type="PROSITE" id="PS50878">
    <property type="entry name" value="RT_POL"/>
    <property type="match status" value="1"/>
</dbReference>
<reference evidence="5" key="1">
    <citation type="submission" date="2025-08" db="UniProtKB">
        <authorList>
            <consortium name="RefSeq"/>
        </authorList>
    </citation>
    <scope>IDENTIFICATION</scope>
    <source>
        <strain evidence="5">J_2021</strain>
        <tissue evidence="5">Erythrocytes</tissue>
    </source>
</reference>
<dbReference type="EC" id="3.1.26.4" evidence="2"/>
<dbReference type="SUPFAM" id="SSF56672">
    <property type="entry name" value="DNA/RNA polymerases"/>
    <property type="match status" value="1"/>
</dbReference>
<dbReference type="InterPro" id="IPR052055">
    <property type="entry name" value="Hepadnavirus_pol/RT"/>
</dbReference>
<dbReference type="PANTHER" id="PTHR33050:SF7">
    <property type="entry name" value="RIBONUCLEASE H"/>
    <property type="match status" value="1"/>
</dbReference>
<evidence type="ECO:0000256" key="2">
    <source>
        <dbReference type="ARBA" id="ARBA00012180"/>
    </source>
</evidence>
<name>A0A8J1M8F0_XENLA</name>
<comment type="similarity">
    <text evidence="1">Belongs to the beta type-B retroviral polymerase family. HERV class-II K(HML-2) pol subfamily.</text>
</comment>
<gene>
    <name evidence="5" type="primary">pfkfb2.L</name>
</gene>
<dbReference type="InterPro" id="IPR043128">
    <property type="entry name" value="Rev_trsase/Diguanyl_cyclase"/>
</dbReference>
<dbReference type="RefSeq" id="XP_041437982.1">
    <property type="nucleotide sequence ID" value="XM_041582048.1"/>
</dbReference>
<dbReference type="GO" id="GO:0004523">
    <property type="term" value="F:RNA-DNA hybrid ribonuclease activity"/>
    <property type="evidence" value="ECO:0007669"/>
    <property type="project" value="UniProtKB-EC"/>
</dbReference>
<evidence type="ECO:0000256" key="1">
    <source>
        <dbReference type="ARBA" id="ARBA00010879"/>
    </source>
</evidence>
<keyword evidence="4" id="KW-1185">Reference proteome</keyword>
<feature type="domain" description="Reverse transcriptase" evidence="3">
    <location>
        <begin position="1"/>
        <end position="240"/>
    </location>
</feature>
<dbReference type="AlphaFoldDB" id="A0A8J1M8F0"/>
<protein>
    <recommendedName>
        <fullName evidence="2">ribonuclease H</fullName>
        <ecNumber evidence="2">3.1.26.4</ecNumber>
    </recommendedName>
</protein>
<organism evidence="4 5">
    <name type="scientific">Xenopus laevis</name>
    <name type="common">African clawed frog</name>
    <dbReference type="NCBI Taxonomy" id="8355"/>
    <lineage>
        <taxon>Eukaryota</taxon>
        <taxon>Metazoa</taxon>
        <taxon>Chordata</taxon>
        <taxon>Craniata</taxon>
        <taxon>Vertebrata</taxon>
        <taxon>Euteleostomi</taxon>
        <taxon>Amphibia</taxon>
        <taxon>Batrachia</taxon>
        <taxon>Anura</taxon>
        <taxon>Pipoidea</taxon>
        <taxon>Pipidae</taxon>
        <taxon>Xenopodinae</taxon>
        <taxon>Xenopus</taxon>
        <taxon>Xenopus</taxon>
    </lineage>
</organism>
<dbReference type="PANTHER" id="PTHR33050">
    <property type="entry name" value="REVERSE TRANSCRIPTASE DOMAIN-CONTAINING PROTEIN"/>
    <property type="match status" value="1"/>
</dbReference>
<dbReference type="OrthoDB" id="10068174at2759"/>
<dbReference type="Gene3D" id="3.30.420.10">
    <property type="entry name" value="Ribonuclease H-like superfamily/Ribonuclease H"/>
    <property type="match status" value="1"/>
</dbReference>
<evidence type="ECO:0000313" key="5">
    <source>
        <dbReference type="RefSeq" id="XP_041437982.1"/>
    </source>
</evidence>
<accession>A0A8J1M8F0</accession>
<sequence>MDTSFFGCMGKRNCDRRISPRFQNHAPQKIFHVQGSSQSAEGTSFPRMYRKTGSVRSNQSSTTYGEILRFLLKPFYSAKEGWIGQTSARSQGSQQVHPIGKVQDGNIEISHSGMEQGQLLMSLDIKDAYLHVPIWPPHHRYLRFAFKNKHFQFVALPFGLSSAPRVFTKLMAATAATLRLQGISVTPYLDDLLLKANSVMRAKEDLNKAVRLLQSFGWTVNWSKSNTEPSHRMMFLGLEFDTIEQTVSLPTDKQTRIRDQVRYLITSQTTTIHKAMQVLGTMVSAIEAVPFAQIHLRPLQASILATWKGGSLSRLLSLSQQTRTALQWWLSPENLARGQSWAIPEWVVISTDASLKGWGATWDKQSAQGRWSPEEARLPINILELRAVKLALIQWEDHLRACPIRIQSDSATTVVYINRQGGTRSRAALTEARQILLWAEINSVKLSAIHIPGVSNTKADFLSRNQLDPGEWELLPETFQELVDQWGTPSIAAMASRDNRKVTRFFARCRDPLAVGVDAMTQHWQFNLAYVFPPLPMLPRVLKKIKQSLSTVITVAPYWPRRTWFSDLQEMSVAQPLRLKCRPDLLQQGPIAHHNPGLFALTGWLLRGPFGRDKD</sequence>
<dbReference type="CDD" id="cd03714">
    <property type="entry name" value="RT_DIRS1"/>
    <property type="match status" value="1"/>
</dbReference>
<dbReference type="Pfam" id="PF00078">
    <property type="entry name" value="RVT_1"/>
    <property type="match status" value="1"/>
</dbReference>